<sequence length="83" mass="9608">MRINCPLCGARDLREFSYLGDARLADRPAADASAQDWQDYVYLRDNPAGPHAELWQHAQGCRAWLRVRRNTVTHEILSVERTR</sequence>
<dbReference type="RefSeq" id="WP_097928150.1">
    <property type="nucleotide sequence ID" value="NZ_OCTN01000001.1"/>
</dbReference>
<dbReference type="OrthoDB" id="5420070at2"/>
<dbReference type="GO" id="GO:0046653">
    <property type="term" value="P:tetrahydrofolate metabolic process"/>
    <property type="evidence" value="ECO:0007669"/>
    <property type="project" value="InterPro"/>
</dbReference>
<keyword evidence="2" id="KW-1185">Reference proteome</keyword>
<name>A0A2C9CMZ2_9RHOB</name>
<gene>
    <name evidence="1" type="ORF">SAMN06273572_101425</name>
</gene>
<organism evidence="1 2">
    <name type="scientific">Pontivivens marinum</name>
    <dbReference type="NCBI Taxonomy" id="1690039"/>
    <lineage>
        <taxon>Bacteria</taxon>
        <taxon>Pseudomonadati</taxon>
        <taxon>Pseudomonadota</taxon>
        <taxon>Alphaproteobacteria</taxon>
        <taxon>Rhodobacterales</taxon>
        <taxon>Paracoccaceae</taxon>
        <taxon>Pontivivens</taxon>
    </lineage>
</organism>
<dbReference type="EMBL" id="OCTN01000001">
    <property type="protein sequence ID" value="SOH92577.1"/>
    <property type="molecule type" value="Genomic_DNA"/>
</dbReference>
<dbReference type="AlphaFoldDB" id="A0A2C9CMZ2"/>
<dbReference type="GO" id="GO:0008115">
    <property type="term" value="F:sarcosine oxidase activity"/>
    <property type="evidence" value="ECO:0007669"/>
    <property type="project" value="InterPro"/>
</dbReference>
<dbReference type="InterPro" id="IPR038561">
    <property type="entry name" value="SoxD_sf"/>
</dbReference>
<proteinExistence type="predicted"/>
<protein>
    <submittedName>
        <fullName evidence="1">Sarcosine oxidase subunit delta</fullName>
    </submittedName>
</protein>
<evidence type="ECO:0000313" key="2">
    <source>
        <dbReference type="Proteomes" id="UP000220034"/>
    </source>
</evidence>
<dbReference type="InterPro" id="IPR006279">
    <property type="entry name" value="SoxD"/>
</dbReference>
<dbReference type="Proteomes" id="UP000220034">
    <property type="component" value="Unassembled WGS sequence"/>
</dbReference>
<dbReference type="Gene3D" id="3.30.2270.10">
    <property type="entry name" value="Folate-binding superfamily"/>
    <property type="match status" value="1"/>
</dbReference>
<accession>A0A2C9CMZ2</accession>
<dbReference type="Pfam" id="PF04267">
    <property type="entry name" value="SoxD"/>
    <property type="match status" value="1"/>
</dbReference>
<evidence type="ECO:0000313" key="1">
    <source>
        <dbReference type="EMBL" id="SOH92577.1"/>
    </source>
</evidence>
<reference evidence="2" key="1">
    <citation type="submission" date="2017-09" db="EMBL/GenBank/DDBJ databases">
        <authorList>
            <person name="Varghese N."/>
            <person name="Submissions S."/>
        </authorList>
    </citation>
    <scope>NUCLEOTIDE SEQUENCE [LARGE SCALE GENOMIC DNA]</scope>
    <source>
        <strain evidence="2">C7</strain>
    </source>
</reference>